<evidence type="ECO:0000256" key="2">
    <source>
        <dbReference type="ARBA" id="ARBA00010752"/>
    </source>
</evidence>
<dbReference type="SMART" id="SM00480">
    <property type="entry name" value="POL3Bc"/>
    <property type="match status" value="1"/>
</dbReference>
<feature type="non-terminal residue" evidence="11">
    <location>
        <position position="187"/>
    </location>
</feature>
<protein>
    <submittedName>
        <fullName evidence="11">DNA polymerase III, beta subunit</fullName>
    </submittedName>
</protein>
<dbReference type="PANTHER" id="PTHR30478:SF0">
    <property type="entry name" value="BETA SLIDING CLAMP"/>
    <property type="match status" value="1"/>
</dbReference>
<dbReference type="CDD" id="cd00140">
    <property type="entry name" value="beta_clamp"/>
    <property type="match status" value="1"/>
</dbReference>
<reference evidence="11" key="1">
    <citation type="journal article" date="2013" name="Environ. Microbiol.">
        <title>Microbiota from the distal guts of lean and obese adolescents exhibit partial functional redundancy besides clear differences in community structure.</title>
        <authorList>
            <person name="Ferrer M."/>
            <person name="Ruiz A."/>
            <person name="Lanza F."/>
            <person name="Haange S.B."/>
            <person name="Oberbach A."/>
            <person name="Till H."/>
            <person name="Bargiela R."/>
            <person name="Campoy C."/>
            <person name="Segura M.T."/>
            <person name="Richter M."/>
            <person name="von Bergen M."/>
            <person name="Seifert J."/>
            <person name="Suarez A."/>
        </authorList>
    </citation>
    <scope>NUCLEOTIDE SEQUENCE</scope>
</reference>
<dbReference type="GO" id="GO:0003887">
    <property type="term" value="F:DNA-directed DNA polymerase activity"/>
    <property type="evidence" value="ECO:0007669"/>
    <property type="project" value="UniProtKB-KW"/>
</dbReference>
<dbReference type="Gene3D" id="3.10.150.10">
    <property type="entry name" value="DNA Polymerase III, subunit A, domain 2"/>
    <property type="match status" value="1"/>
</dbReference>
<feature type="domain" description="DNA polymerase III beta sliding clamp N-terminal" evidence="9">
    <location>
        <begin position="1"/>
        <end position="55"/>
    </location>
</feature>
<comment type="subcellular location">
    <subcellularLocation>
        <location evidence="1">Cytoplasm</location>
    </subcellularLocation>
</comment>
<dbReference type="InterPro" id="IPR022634">
    <property type="entry name" value="DNA_polIII_beta_N"/>
</dbReference>
<accession>K1U9U0</accession>
<dbReference type="SUPFAM" id="SSF55979">
    <property type="entry name" value="DNA clamp"/>
    <property type="match status" value="2"/>
</dbReference>
<dbReference type="InterPro" id="IPR001001">
    <property type="entry name" value="DNA_polIII_beta"/>
</dbReference>
<comment type="caution">
    <text evidence="11">The sequence shown here is derived from an EMBL/GenBank/DDBJ whole genome shotgun (WGS) entry which is preliminary data.</text>
</comment>
<dbReference type="Pfam" id="PF00712">
    <property type="entry name" value="DNA_pol3_beta"/>
    <property type="match status" value="1"/>
</dbReference>
<keyword evidence="4" id="KW-0808">Transferase</keyword>
<evidence type="ECO:0000256" key="7">
    <source>
        <dbReference type="ARBA" id="ARBA00022932"/>
    </source>
</evidence>
<dbReference type="InterPro" id="IPR046938">
    <property type="entry name" value="DNA_clamp_sf"/>
</dbReference>
<evidence type="ECO:0000256" key="3">
    <source>
        <dbReference type="ARBA" id="ARBA00022490"/>
    </source>
</evidence>
<sequence>GSIILNAKILCDILRNLPEDRVSFEADERLSCKIKSGEAEFTLVGTSSAEYPELPSVNGGFPVVIDSEILKDMIRKTIFATAENDAKIVHTGVRFEISENNIRLVAVDGFRLAIRNEKIDYSGEEKIFVVPKKTLNEVLKLSAGEDGKISMSIGKRHITFKIGDYDIVSRLLDGVIFKHKAAISGNS</sequence>
<evidence type="ECO:0000313" key="11">
    <source>
        <dbReference type="EMBL" id="EKC76784.1"/>
    </source>
</evidence>
<dbReference type="GO" id="GO:0003677">
    <property type="term" value="F:DNA binding"/>
    <property type="evidence" value="ECO:0007669"/>
    <property type="project" value="UniProtKB-KW"/>
</dbReference>
<evidence type="ECO:0000256" key="6">
    <source>
        <dbReference type="ARBA" id="ARBA00022705"/>
    </source>
</evidence>
<keyword evidence="3" id="KW-0963">Cytoplasm</keyword>
<dbReference type="Pfam" id="PF02767">
    <property type="entry name" value="DNA_pol3_beta_2"/>
    <property type="match status" value="1"/>
</dbReference>
<feature type="non-terminal residue" evidence="11">
    <location>
        <position position="1"/>
    </location>
</feature>
<organism evidence="11">
    <name type="scientific">human gut metagenome</name>
    <dbReference type="NCBI Taxonomy" id="408170"/>
    <lineage>
        <taxon>unclassified sequences</taxon>
        <taxon>metagenomes</taxon>
        <taxon>organismal metagenomes</taxon>
    </lineage>
</organism>
<dbReference type="Gene3D" id="3.70.10.10">
    <property type="match status" value="1"/>
</dbReference>
<keyword evidence="5" id="KW-0548">Nucleotidyltransferase</keyword>
<gene>
    <name evidence="11" type="ORF">LEA_04517</name>
</gene>
<proteinExistence type="inferred from homology"/>
<dbReference type="EMBL" id="AJWY01002975">
    <property type="protein sequence ID" value="EKC76784.1"/>
    <property type="molecule type" value="Genomic_DNA"/>
</dbReference>
<comment type="similarity">
    <text evidence="2">Belongs to the beta sliding clamp family.</text>
</comment>
<dbReference type="InterPro" id="IPR022637">
    <property type="entry name" value="DNA_polIII_beta_cen"/>
</dbReference>
<evidence type="ECO:0000259" key="10">
    <source>
        <dbReference type="Pfam" id="PF02767"/>
    </source>
</evidence>
<dbReference type="GO" id="GO:0009360">
    <property type="term" value="C:DNA polymerase III complex"/>
    <property type="evidence" value="ECO:0007669"/>
    <property type="project" value="InterPro"/>
</dbReference>
<evidence type="ECO:0000256" key="8">
    <source>
        <dbReference type="ARBA" id="ARBA00023125"/>
    </source>
</evidence>
<dbReference type="GO" id="GO:0008408">
    <property type="term" value="F:3'-5' exonuclease activity"/>
    <property type="evidence" value="ECO:0007669"/>
    <property type="project" value="InterPro"/>
</dbReference>
<evidence type="ECO:0000256" key="4">
    <source>
        <dbReference type="ARBA" id="ARBA00022679"/>
    </source>
</evidence>
<keyword evidence="6" id="KW-0235">DNA replication</keyword>
<keyword evidence="8" id="KW-0238">DNA-binding</keyword>
<keyword evidence="7" id="KW-0239">DNA-directed DNA polymerase</keyword>
<dbReference type="AlphaFoldDB" id="K1U9U0"/>
<dbReference type="GO" id="GO:0005737">
    <property type="term" value="C:cytoplasm"/>
    <property type="evidence" value="ECO:0007669"/>
    <property type="project" value="UniProtKB-SubCell"/>
</dbReference>
<evidence type="ECO:0000256" key="1">
    <source>
        <dbReference type="ARBA" id="ARBA00004496"/>
    </source>
</evidence>
<name>K1U9U0_9ZZZZ</name>
<evidence type="ECO:0000259" key="9">
    <source>
        <dbReference type="Pfam" id="PF00712"/>
    </source>
</evidence>
<feature type="domain" description="DNA polymerase III beta sliding clamp central" evidence="10">
    <location>
        <begin position="65"/>
        <end position="174"/>
    </location>
</feature>
<dbReference type="GO" id="GO:0006271">
    <property type="term" value="P:DNA strand elongation involved in DNA replication"/>
    <property type="evidence" value="ECO:0007669"/>
    <property type="project" value="TreeGrafter"/>
</dbReference>
<evidence type="ECO:0000256" key="5">
    <source>
        <dbReference type="ARBA" id="ARBA00022695"/>
    </source>
</evidence>
<dbReference type="PANTHER" id="PTHR30478">
    <property type="entry name" value="DNA POLYMERASE III SUBUNIT BETA"/>
    <property type="match status" value="1"/>
</dbReference>